<evidence type="ECO:0000259" key="7">
    <source>
        <dbReference type="PROSITE" id="PS51394"/>
    </source>
</evidence>
<dbReference type="PANTHER" id="PTHR19849:SF0">
    <property type="entry name" value="PHOSPHOLIPASE A-2-ACTIVATING PROTEIN"/>
    <property type="match status" value="1"/>
</dbReference>
<evidence type="ECO:0000259" key="8">
    <source>
        <dbReference type="PROSITE" id="PS51396"/>
    </source>
</evidence>
<proteinExistence type="inferred from homology"/>
<dbReference type="GO" id="GO:0043161">
    <property type="term" value="P:proteasome-mediated ubiquitin-dependent protein catabolic process"/>
    <property type="evidence" value="ECO:0007669"/>
    <property type="project" value="TreeGrafter"/>
</dbReference>
<dbReference type="PANTHER" id="PTHR19849">
    <property type="entry name" value="PHOSPHOLIPASE A-2-ACTIVATING PROTEIN"/>
    <property type="match status" value="1"/>
</dbReference>
<dbReference type="GO" id="GO:0005737">
    <property type="term" value="C:cytoplasm"/>
    <property type="evidence" value="ECO:0007669"/>
    <property type="project" value="UniProtKB-SubCell"/>
</dbReference>
<comment type="similarity">
    <text evidence="2">Belongs to the WD repeat PLAP family.</text>
</comment>
<sequence>MSVFKFRGELIGHTSDVRGLCCSRDGMLVSSSRDMSIRSWKLDKGTANTSAGKVYTKHDNYVTTVVFAKPTETFPSGLILTGSNDNLIRAFLEDESDPVFVLHGHTDTVCTLDSNSNGLIASGSWDSTARLWNYDSCIGKLQRPGTTIWSVSFLPQPHPDEYQIATGSSDAVIAIWRIPSASLGRGSLAYESVTPSRLLRGHTDCVRSLALLDVDRLLSASNDGSLRCWSLDSGTCIAEFYGHTSFVYSVAVDPNHQFIVSSGEDRTARVWPIPEVGVNSMQQLECQQTIFLPCQTAWCVVVTVDGDIAVGCSDNRIRLFSRNPERQASDSALEAYDTELASFQVAEGTLGELDRHNLPGIEALTVPGRSEGQIMVIREESGVVCYQWSTCESRWVKVGDVVGSAEHSASGSNRILFEGKEYDYVFTVDFADNMPAVKLPFNKMDDPWVVAQAFLHKHNLPQDYLDTVAKYIIKQAGLESSNISKDSGNEFFDPYTGSGRYVPTGSTDQKPSVHFPAKEFITLEAINVKLVLSKLKEFNSTAPKGLSDKTLQLVENMSPEMSEENALHLTLSILELIELWPSDLTFPLLDLLRCLVRWHSASDAIFQPAMWTSILRTSGLEHMKMDVGAIATLPPAEINCSLFLFRLMTNAVAADAGRVRAGSSVPASLPLIFEEARHLVKLFDSPALDIFDKKKNHVVALATLVHNLAVFAYKNVGDHSTTITAIPTLRGLPGLCVRMATSLLLFTAPKGMESVTHYPPEVQLRLLIALATAVIASTPVPTEGTPISAEAEAALRLRRACLIGSAATSSGASEASEDVLTGWERIRDVMQFWTQCKIAQASIRSLETKLTGGFCFLVRAKIGELTFPLAAGSDILKAPFSLEHDTTFATDDYDCQVMNQGAEPFIAIVHCCYTGADLNDEREWTSEDYREILRRIYFR</sequence>
<dbReference type="GO" id="GO:0005634">
    <property type="term" value="C:nucleus"/>
    <property type="evidence" value="ECO:0007669"/>
    <property type="project" value="TreeGrafter"/>
</dbReference>
<keyword evidence="10" id="KW-1185">Reference proteome</keyword>
<dbReference type="RefSeq" id="XP_024355159.1">
    <property type="nucleotide sequence ID" value="XM_024490340.1"/>
</dbReference>
<dbReference type="Pfam" id="PF00400">
    <property type="entry name" value="WD40"/>
    <property type="match status" value="5"/>
</dbReference>
<dbReference type="OMA" id="CCLRFYL"/>
<reference evidence="9 10" key="1">
    <citation type="journal article" date="2013" name="Nat. Genet.">
        <title>The genome of the hydatid tapeworm Echinococcus granulosus.</title>
        <authorList>
            <person name="Zheng H."/>
            <person name="Zhang W."/>
            <person name="Zhang L."/>
            <person name="Zhang Z."/>
            <person name="Li J."/>
            <person name="Lu G."/>
            <person name="Zhu Y."/>
            <person name="Wang Y."/>
            <person name="Huang Y."/>
            <person name="Liu J."/>
            <person name="Kang H."/>
            <person name="Chen J."/>
            <person name="Wang L."/>
            <person name="Chen A."/>
            <person name="Yu S."/>
            <person name="Gao Z."/>
            <person name="Jin L."/>
            <person name="Gu W."/>
            <person name="Wang Z."/>
            <person name="Zhao L."/>
            <person name="Shi B."/>
            <person name="Wen H."/>
            <person name="Lin R."/>
            <person name="Jones M.K."/>
            <person name="Brejova B."/>
            <person name="Vinar T."/>
            <person name="Zhao G."/>
            <person name="McManus D.P."/>
            <person name="Chen Z."/>
            <person name="Zhou Y."/>
            <person name="Wang S."/>
        </authorList>
    </citation>
    <scope>NUCLEOTIDE SEQUENCE [LARGE SCALE GENOMIC DNA]</scope>
</reference>
<evidence type="ECO:0000256" key="1">
    <source>
        <dbReference type="ARBA" id="ARBA00004496"/>
    </source>
</evidence>
<protein>
    <submittedName>
        <fullName evidence="9">Phospholipase A-2-activating protein</fullName>
    </submittedName>
</protein>
<dbReference type="SUPFAM" id="SSF50978">
    <property type="entry name" value="WD40 repeat-like"/>
    <property type="match status" value="1"/>
</dbReference>
<keyword evidence="4 6" id="KW-0853">WD repeat</keyword>
<dbReference type="PROSITE" id="PS50294">
    <property type="entry name" value="WD_REPEATS_REGION"/>
    <property type="match status" value="3"/>
</dbReference>
<evidence type="ECO:0000313" key="9">
    <source>
        <dbReference type="EMBL" id="EUB63963.1"/>
    </source>
</evidence>
<accession>W6URW5</accession>
<comment type="caution">
    <text evidence="9">The sequence shown here is derived from an EMBL/GenBank/DDBJ whole genome shotgun (WGS) entry which is preliminary data.</text>
</comment>
<dbReference type="Proteomes" id="UP000019149">
    <property type="component" value="Unassembled WGS sequence"/>
</dbReference>
<dbReference type="EMBL" id="APAU02000004">
    <property type="protein sequence ID" value="EUB63963.1"/>
    <property type="molecule type" value="Genomic_DNA"/>
</dbReference>
<dbReference type="InterPro" id="IPR011989">
    <property type="entry name" value="ARM-like"/>
</dbReference>
<evidence type="ECO:0000256" key="5">
    <source>
        <dbReference type="ARBA" id="ARBA00022737"/>
    </source>
</evidence>
<dbReference type="InterPro" id="IPR020472">
    <property type="entry name" value="WD40_PAC1"/>
</dbReference>
<organism evidence="9 10">
    <name type="scientific">Echinococcus granulosus</name>
    <name type="common">Hydatid tapeworm</name>
    <dbReference type="NCBI Taxonomy" id="6210"/>
    <lineage>
        <taxon>Eukaryota</taxon>
        <taxon>Metazoa</taxon>
        <taxon>Spiralia</taxon>
        <taxon>Lophotrochozoa</taxon>
        <taxon>Platyhelminthes</taxon>
        <taxon>Cestoda</taxon>
        <taxon>Eucestoda</taxon>
        <taxon>Cyclophyllidea</taxon>
        <taxon>Taeniidae</taxon>
        <taxon>Echinococcus</taxon>
        <taxon>Echinococcus granulosus group</taxon>
    </lineage>
</organism>
<feature type="repeat" description="WD" evidence="6">
    <location>
        <begin position="240"/>
        <end position="271"/>
    </location>
</feature>
<dbReference type="PROSITE" id="PS50082">
    <property type="entry name" value="WD_REPEATS_2"/>
    <property type="match status" value="4"/>
</dbReference>
<gene>
    <name evidence="9" type="ORF">EGR_01091</name>
</gene>
<dbReference type="PROSITE" id="PS51396">
    <property type="entry name" value="PUL"/>
    <property type="match status" value="1"/>
</dbReference>
<evidence type="ECO:0000256" key="3">
    <source>
        <dbReference type="ARBA" id="ARBA00022490"/>
    </source>
</evidence>
<dbReference type="OrthoDB" id="10265988at2759"/>
<feature type="domain" description="PUL" evidence="8">
    <location>
        <begin position="513"/>
        <end position="822"/>
    </location>
</feature>
<dbReference type="InterPro" id="IPR001680">
    <property type="entry name" value="WD40_rpt"/>
</dbReference>
<feature type="repeat" description="WD" evidence="6">
    <location>
        <begin position="102"/>
        <end position="136"/>
    </location>
</feature>
<feature type="repeat" description="WD" evidence="6">
    <location>
        <begin position="10"/>
        <end position="50"/>
    </location>
</feature>
<dbReference type="CTD" id="36336806"/>
<dbReference type="Pfam" id="PF08324">
    <property type="entry name" value="PUL"/>
    <property type="match status" value="1"/>
</dbReference>
<dbReference type="GeneID" id="36336806"/>
<dbReference type="InterPro" id="IPR038122">
    <property type="entry name" value="PFU_sf"/>
</dbReference>
<dbReference type="InterPro" id="IPR015943">
    <property type="entry name" value="WD40/YVTN_repeat-like_dom_sf"/>
</dbReference>
<keyword evidence="3" id="KW-0963">Cytoplasm</keyword>
<dbReference type="InterPro" id="IPR013535">
    <property type="entry name" value="PUL_dom"/>
</dbReference>
<dbReference type="GO" id="GO:0010992">
    <property type="term" value="P:ubiquitin recycling"/>
    <property type="evidence" value="ECO:0007669"/>
    <property type="project" value="TreeGrafter"/>
</dbReference>
<dbReference type="Gene3D" id="1.25.10.10">
    <property type="entry name" value="Leucine-rich Repeat Variant"/>
    <property type="match status" value="1"/>
</dbReference>
<evidence type="ECO:0000256" key="2">
    <source>
        <dbReference type="ARBA" id="ARBA00008495"/>
    </source>
</evidence>
<dbReference type="GO" id="GO:0043130">
    <property type="term" value="F:ubiquitin binding"/>
    <property type="evidence" value="ECO:0007669"/>
    <property type="project" value="TreeGrafter"/>
</dbReference>
<dbReference type="InterPro" id="IPR015155">
    <property type="entry name" value="PFU"/>
</dbReference>
<evidence type="ECO:0000313" key="10">
    <source>
        <dbReference type="Proteomes" id="UP000019149"/>
    </source>
</evidence>
<dbReference type="Gene3D" id="3.10.20.870">
    <property type="entry name" value="PFU (PLAA family ubiquitin binding), C-terminal domain"/>
    <property type="match status" value="1"/>
</dbReference>
<evidence type="ECO:0000256" key="4">
    <source>
        <dbReference type="ARBA" id="ARBA00022574"/>
    </source>
</evidence>
<dbReference type="CDD" id="cd00200">
    <property type="entry name" value="WD40"/>
    <property type="match status" value="1"/>
</dbReference>
<dbReference type="PROSITE" id="PS51394">
    <property type="entry name" value="PFU"/>
    <property type="match status" value="1"/>
</dbReference>
<dbReference type="Pfam" id="PF09070">
    <property type="entry name" value="PFU"/>
    <property type="match status" value="1"/>
</dbReference>
<dbReference type="InterPro" id="IPR036322">
    <property type="entry name" value="WD40_repeat_dom_sf"/>
</dbReference>
<dbReference type="KEGG" id="egl:EGR_01091"/>
<dbReference type="AlphaFoldDB" id="W6URW5"/>
<comment type="subcellular location">
    <subcellularLocation>
        <location evidence="1">Cytoplasm</location>
    </subcellularLocation>
</comment>
<evidence type="ECO:0000256" key="6">
    <source>
        <dbReference type="PROSITE-ProRule" id="PRU00221"/>
    </source>
</evidence>
<dbReference type="Gene3D" id="2.130.10.10">
    <property type="entry name" value="YVTN repeat-like/Quinoprotein amine dehydrogenase"/>
    <property type="match status" value="1"/>
</dbReference>
<keyword evidence="5" id="KW-0677">Repeat</keyword>
<feature type="repeat" description="WD" evidence="6">
    <location>
        <begin position="199"/>
        <end position="239"/>
    </location>
</feature>
<name>W6URW5_ECHGR</name>
<dbReference type="STRING" id="6210.W6URW5"/>
<feature type="domain" description="PFU" evidence="7">
    <location>
        <begin position="387"/>
        <end position="486"/>
    </location>
</feature>
<dbReference type="PRINTS" id="PR00320">
    <property type="entry name" value="GPROTEINBRPT"/>
</dbReference>
<dbReference type="SMART" id="SM00320">
    <property type="entry name" value="WD40"/>
    <property type="match status" value="7"/>
</dbReference>